<reference evidence="3 4" key="1">
    <citation type="journal article" date="2013" name="Nature">
        <title>Insights into bilaterian evolution from three spiralian genomes.</title>
        <authorList>
            <person name="Simakov O."/>
            <person name="Marletaz F."/>
            <person name="Cho S.J."/>
            <person name="Edsinger-Gonzales E."/>
            <person name="Havlak P."/>
            <person name="Hellsten U."/>
            <person name="Kuo D.H."/>
            <person name="Larsson T."/>
            <person name="Lv J."/>
            <person name="Arendt D."/>
            <person name="Savage R."/>
            <person name="Osoegawa K."/>
            <person name="de Jong P."/>
            <person name="Grimwood J."/>
            <person name="Chapman J.A."/>
            <person name="Shapiro H."/>
            <person name="Aerts A."/>
            <person name="Otillar R.P."/>
            <person name="Terry A.Y."/>
            <person name="Boore J.L."/>
            <person name="Grigoriev I.V."/>
            <person name="Lindberg D.R."/>
            <person name="Seaver E.C."/>
            <person name="Weisblat D.A."/>
            <person name="Putnam N.H."/>
            <person name="Rokhsar D.S."/>
        </authorList>
    </citation>
    <scope>NUCLEOTIDE SEQUENCE [LARGE SCALE GENOMIC DNA]</scope>
</reference>
<protein>
    <recommendedName>
        <fullName evidence="2">Small acidic protein-like domain-containing protein</fullName>
    </recommendedName>
</protein>
<gene>
    <name evidence="3" type="ORF">LOTGIDRAFT_233404</name>
</gene>
<feature type="compositionally biased region" description="Low complexity" evidence="1">
    <location>
        <begin position="85"/>
        <end position="97"/>
    </location>
</feature>
<dbReference type="HOGENOM" id="CLU_601221_0_0_1"/>
<feature type="compositionally biased region" description="Basic residues" evidence="1">
    <location>
        <begin position="137"/>
        <end position="157"/>
    </location>
</feature>
<dbReference type="EMBL" id="KB202237">
    <property type="protein sequence ID" value="ESO91622.1"/>
    <property type="molecule type" value="Genomic_DNA"/>
</dbReference>
<evidence type="ECO:0000259" key="2">
    <source>
        <dbReference type="Pfam" id="PF15477"/>
    </source>
</evidence>
<feature type="compositionally biased region" description="Polar residues" evidence="1">
    <location>
        <begin position="75"/>
        <end position="84"/>
    </location>
</feature>
<dbReference type="AlphaFoldDB" id="V4A4I6"/>
<dbReference type="PANTHER" id="PTHR22426:SF2">
    <property type="entry name" value="ARGININE_SERINE-RICH COILED-COIL PROTEIN 2"/>
    <property type="match status" value="1"/>
</dbReference>
<dbReference type="KEGG" id="lgi:LOTGIDRAFT_233404"/>
<name>V4A4I6_LOTGI</name>
<feature type="region of interest" description="Disordered" evidence="1">
    <location>
        <begin position="1"/>
        <end position="34"/>
    </location>
</feature>
<feature type="compositionally biased region" description="Low complexity" evidence="1">
    <location>
        <begin position="278"/>
        <end position="288"/>
    </location>
</feature>
<feature type="region of interest" description="Disordered" evidence="1">
    <location>
        <begin position="56"/>
        <end position="307"/>
    </location>
</feature>
<organism evidence="3 4">
    <name type="scientific">Lottia gigantea</name>
    <name type="common">Giant owl limpet</name>
    <dbReference type="NCBI Taxonomy" id="225164"/>
    <lineage>
        <taxon>Eukaryota</taxon>
        <taxon>Metazoa</taxon>
        <taxon>Spiralia</taxon>
        <taxon>Lophotrochozoa</taxon>
        <taxon>Mollusca</taxon>
        <taxon>Gastropoda</taxon>
        <taxon>Patellogastropoda</taxon>
        <taxon>Lottioidea</taxon>
        <taxon>Lottiidae</taxon>
        <taxon>Lottia</taxon>
    </lineage>
</organism>
<dbReference type="InterPro" id="IPR028124">
    <property type="entry name" value="SMAP_dom"/>
</dbReference>
<sequence>MDLLAGYTDENSKQSPSLNQNYQSSSSKMTTERSLEDEWASFEKLIDGDAILESKDDAVGTSGEQKVKRKFSEGASETYSFEVQSGSSSDASSKSFSPEIILHTEVETISKEKESEQAPAAFRPKKDSGKGSSTSRSRSRSVSPRRHRKSKDKRSRSRSKDRSRDKKSHSRKEKRRHRSPHSKRSRSRSRKRSSSRHRSRSRDRKRGSKERRSSRDKHRHRSRSHDRSHKRKHRSKSRSPRRHRSKSRSPRRHRSKSRSPRRRHRRSRSPRRRRSYSRSRSPSPRYKSVPISSYQKKISGTLAKKPMTFREKMRQDLIKAGKLLDGVGEVDPNGDSHVTPQMALLQTMAAMQQKAQEMTGVAVPKYYNPAAVNPLKYAEQVQKRKLLWSKKEKKEEIPDQWQGTAFKADQDGKMGAKFRKLMGMGEDASIADEDLTEEQRLKREELFARLDKDYEFARMSTHTHRGVGLGFASQGMSMPQFPQP</sequence>
<dbReference type="PANTHER" id="PTHR22426">
    <property type="entry name" value="ARGININE_SERINE-RICH COILED-COIL PROTEIN 2"/>
    <property type="match status" value="1"/>
</dbReference>
<dbReference type="CTD" id="20249258"/>
<dbReference type="Proteomes" id="UP000030746">
    <property type="component" value="Unassembled WGS sequence"/>
</dbReference>
<dbReference type="STRING" id="225164.V4A4I6"/>
<evidence type="ECO:0000256" key="1">
    <source>
        <dbReference type="SAM" id="MobiDB-lite"/>
    </source>
</evidence>
<proteinExistence type="predicted"/>
<feature type="compositionally biased region" description="Basic and acidic residues" evidence="1">
    <location>
        <begin position="102"/>
        <end position="116"/>
    </location>
</feature>
<keyword evidence="4" id="KW-1185">Reference proteome</keyword>
<evidence type="ECO:0000313" key="3">
    <source>
        <dbReference type="EMBL" id="ESO91622.1"/>
    </source>
</evidence>
<feature type="domain" description="Small acidic protein-like" evidence="2">
    <location>
        <begin position="401"/>
        <end position="470"/>
    </location>
</feature>
<evidence type="ECO:0000313" key="4">
    <source>
        <dbReference type="Proteomes" id="UP000030746"/>
    </source>
</evidence>
<dbReference type="OMA" id="QEEMFKN"/>
<dbReference type="GeneID" id="20249258"/>
<dbReference type="RefSeq" id="XP_009057688.1">
    <property type="nucleotide sequence ID" value="XM_009059440.1"/>
</dbReference>
<feature type="compositionally biased region" description="Basic residues" evidence="1">
    <location>
        <begin position="165"/>
        <end position="277"/>
    </location>
</feature>
<dbReference type="Pfam" id="PF15477">
    <property type="entry name" value="SMAP"/>
    <property type="match status" value="1"/>
</dbReference>
<accession>V4A4I6</accession>
<dbReference type="OrthoDB" id="1928974at2759"/>
<feature type="compositionally biased region" description="Polar residues" evidence="1">
    <location>
        <begin position="13"/>
        <end position="29"/>
    </location>
</feature>